<dbReference type="PROSITE" id="PS01029">
    <property type="entry name" value="DEHYDROQUINASE_II"/>
    <property type="match status" value="1"/>
</dbReference>
<evidence type="ECO:0000256" key="9">
    <source>
        <dbReference type="PIRSR" id="PIRSR001399-2"/>
    </source>
</evidence>
<evidence type="ECO:0000256" key="4">
    <source>
        <dbReference type="ARBA" id="ARBA00011193"/>
    </source>
</evidence>
<name>A0A511UWW3_9BACI</name>
<dbReference type="HAMAP" id="MF_00169">
    <property type="entry name" value="AroQ"/>
    <property type="match status" value="1"/>
</dbReference>
<feature type="binding site" evidence="7 9">
    <location>
        <position position="87"/>
    </location>
    <ligand>
        <name>substrate</name>
    </ligand>
</feature>
<dbReference type="PIRSF" id="PIRSF001399">
    <property type="entry name" value="DHquinase_II"/>
    <property type="match status" value="1"/>
</dbReference>
<dbReference type="InterPro" id="IPR036441">
    <property type="entry name" value="DHquinase_II_sf"/>
</dbReference>
<dbReference type="SUPFAM" id="SSF52304">
    <property type="entry name" value="Type II 3-dehydroquinate dehydratase"/>
    <property type="match status" value="1"/>
</dbReference>
<keyword evidence="7" id="KW-0057">Aromatic amino acid biosynthesis</keyword>
<protein>
    <recommendedName>
        <fullName evidence="5 7">3-dehydroquinate dehydratase</fullName>
        <shortName evidence="7">3-dehydroquinase</shortName>
        <ecNumber evidence="5 7">4.2.1.10</ecNumber>
    </recommendedName>
    <alternativeName>
        <fullName evidence="7">Type II DHQase</fullName>
    </alternativeName>
</protein>
<comment type="catalytic activity">
    <reaction evidence="1 7">
        <text>3-dehydroquinate = 3-dehydroshikimate + H2O</text>
        <dbReference type="Rhea" id="RHEA:21096"/>
        <dbReference type="ChEBI" id="CHEBI:15377"/>
        <dbReference type="ChEBI" id="CHEBI:16630"/>
        <dbReference type="ChEBI" id="CHEBI:32364"/>
        <dbReference type="EC" id="4.2.1.10"/>
    </reaction>
</comment>
<dbReference type="InterPro" id="IPR018509">
    <property type="entry name" value="DHquinase_II_CS"/>
</dbReference>
<dbReference type="NCBIfam" id="NF003806">
    <property type="entry name" value="PRK05395.1-3"/>
    <property type="match status" value="1"/>
</dbReference>
<evidence type="ECO:0000256" key="10">
    <source>
        <dbReference type="PIRSR" id="PIRSR001399-3"/>
    </source>
</evidence>
<dbReference type="UniPathway" id="UPA00053">
    <property type="reaction ID" value="UER00086"/>
</dbReference>
<evidence type="ECO:0000313" key="12">
    <source>
        <dbReference type="Proteomes" id="UP000321491"/>
    </source>
</evidence>
<proteinExistence type="inferred from homology"/>
<feature type="active site" description="Proton donor" evidence="7 8">
    <location>
        <position position="100"/>
    </location>
</feature>
<comment type="subunit">
    <text evidence="4 7">Homododecamer.</text>
</comment>
<dbReference type="PANTHER" id="PTHR21272">
    <property type="entry name" value="CATABOLIC 3-DEHYDROQUINASE"/>
    <property type="match status" value="1"/>
</dbReference>
<evidence type="ECO:0000256" key="7">
    <source>
        <dbReference type="HAMAP-Rule" id="MF_00169"/>
    </source>
</evidence>
<evidence type="ECO:0000256" key="8">
    <source>
        <dbReference type="PIRSR" id="PIRSR001399-1"/>
    </source>
</evidence>
<dbReference type="GO" id="GO:0019631">
    <property type="term" value="P:quinate catabolic process"/>
    <property type="evidence" value="ECO:0007669"/>
    <property type="project" value="TreeGrafter"/>
</dbReference>
<keyword evidence="6 7" id="KW-0456">Lyase</keyword>
<keyword evidence="12" id="KW-1185">Reference proteome</keyword>
<dbReference type="RefSeq" id="WP_146937034.1">
    <property type="nucleotide sequence ID" value="NZ_BJXW01000012.1"/>
</dbReference>
<dbReference type="InterPro" id="IPR001874">
    <property type="entry name" value="DHquinase_II"/>
</dbReference>
<keyword evidence="7" id="KW-0028">Amino-acid biosynthesis</keyword>
<evidence type="ECO:0000256" key="3">
    <source>
        <dbReference type="ARBA" id="ARBA00011037"/>
    </source>
</evidence>
<comment type="pathway">
    <text evidence="2 7">Metabolic intermediate biosynthesis; chorismate biosynthesis; chorismate from D-erythrose 4-phosphate and phosphoenolpyruvate: step 3/7.</text>
</comment>
<comment type="function">
    <text evidence="7">Catalyzes a trans-dehydration via an enolate intermediate.</text>
</comment>
<dbReference type="GO" id="GO:0009073">
    <property type="term" value="P:aromatic amino acid family biosynthetic process"/>
    <property type="evidence" value="ECO:0007669"/>
    <property type="project" value="UniProtKB-KW"/>
</dbReference>
<dbReference type="NCBIfam" id="TIGR01088">
    <property type="entry name" value="aroQ"/>
    <property type="match status" value="1"/>
</dbReference>
<dbReference type="Pfam" id="PF01220">
    <property type="entry name" value="DHquinase_II"/>
    <property type="match status" value="1"/>
</dbReference>
<reference evidence="11 12" key="1">
    <citation type="submission" date="2019-07" db="EMBL/GenBank/DDBJ databases">
        <title>Whole genome shotgun sequence of Cerasibacillus quisquiliarum NBRC 102429.</title>
        <authorList>
            <person name="Hosoyama A."/>
            <person name="Uohara A."/>
            <person name="Ohji S."/>
            <person name="Ichikawa N."/>
        </authorList>
    </citation>
    <scope>NUCLEOTIDE SEQUENCE [LARGE SCALE GENOMIC DNA]</scope>
    <source>
        <strain evidence="11 12">NBRC 102429</strain>
    </source>
</reference>
<feature type="site" description="Transition state stabilizer" evidence="7 10">
    <location>
        <position position="18"/>
    </location>
</feature>
<dbReference type="GO" id="GO:0009423">
    <property type="term" value="P:chorismate biosynthetic process"/>
    <property type="evidence" value="ECO:0007669"/>
    <property type="project" value="UniProtKB-UniRule"/>
</dbReference>
<feature type="binding site" evidence="7 9">
    <location>
        <position position="111"/>
    </location>
    <ligand>
        <name>substrate</name>
    </ligand>
</feature>
<dbReference type="PANTHER" id="PTHR21272:SF3">
    <property type="entry name" value="CATABOLIC 3-DEHYDROQUINASE"/>
    <property type="match status" value="1"/>
</dbReference>
<evidence type="ECO:0000256" key="1">
    <source>
        <dbReference type="ARBA" id="ARBA00001864"/>
    </source>
</evidence>
<evidence type="ECO:0000313" key="11">
    <source>
        <dbReference type="EMBL" id="GEN31125.1"/>
    </source>
</evidence>
<evidence type="ECO:0000256" key="2">
    <source>
        <dbReference type="ARBA" id="ARBA00004902"/>
    </source>
</evidence>
<dbReference type="AlphaFoldDB" id="A0A511UWW3"/>
<comment type="caution">
    <text evidence="11">The sequence shown here is derived from an EMBL/GenBank/DDBJ whole genome shotgun (WGS) entry which is preliminary data.</text>
</comment>
<evidence type="ECO:0000256" key="5">
    <source>
        <dbReference type="ARBA" id="ARBA00012060"/>
    </source>
</evidence>
<dbReference type="EC" id="4.2.1.10" evidence="5 7"/>
<gene>
    <name evidence="7 11" type="primary">aroQ</name>
    <name evidence="11" type="ORF">CQU01_13630</name>
</gene>
<dbReference type="Gene3D" id="3.40.50.9100">
    <property type="entry name" value="Dehydroquinase, class II"/>
    <property type="match status" value="1"/>
</dbReference>
<dbReference type="Proteomes" id="UP000321491">
    <property type="component" value="Unassembled WGS sequence"/>
</dbReference>
<dbReference type="GO" id="GO:0003855">
    <property type="term" value="F:3-dehydroquinate dehydratase activity"/>
    <property type="evidence" value="ECO:0007669"/>
    <property type="project" value="UniProtKB-UniRule"/>
</dbReference>
<accession>A0A511UWW3</accession>
<dbReference type="NCBIfam" id="NF003807">
    <property type="entry name" value="PRK05395.1-4"/>
    <property type="match status" value="1"/>
</dbReference>
<organism evidence="11 12">
    <name type="scientific">Cerasibacillus quisquiliarum</name>
    <dbReference type="NCBI Taxonomy" id="227865"/>
    <lineage>
        <taxon>Bacteria</taxon>
        <taxon>Bacillati</taxon>
        <taxon>Bacillota</taxon>
        <taxon>Bacilli</taxon>
        <taxon>Bacillales</taxon>
        <taxon>Bacillaceae</taxon>
        <taxon>Cerasibacillus</taxon>
    </lineage>
</organism>
<feature type="binding site" evidence="7 9">
    <location>
        <position position="74"/>
    </location>
    <ligand>
        <name>substrate</name>
    </ligand>
</feature>
<dbReference type="EMBL" id="BJXW01000012">
    <property type="protein sequence ID" value="GEN31125.1"/>
    <property type="molecule type" value="Genomic_DNA"/>
</dbReference>
<evidence type="ECO:0000256" key="6">
    <source>
        <dbReference type="ARBA" id="ARBA00023239"/>
    </source>
</evidence>
<feature type="binding site" evidence="7 9">
    <location>
        <position position="80"/>
    </location>
    <ligand>
        <name>substrate</name>
    </ligand>
</feature>
<dbReference type="NCBIfam" id="NF003805">
    <property type="entry name" value="PRK05395.1-2"/>
    <property type="match status" value="1"/>
</dbReference>
<comment type="similarity">
    <text evidence="3 7">Belongs to the type-II 3-dehydroquinase family.</text>
</comment>
<dbReference type="CDD" id="cd00466">
    <property type="entry name" value="DHQase_II"/>
    <property type="match status" value="1"/>
</dbReference>
<feature type="binding site" evidence="7 9">
    <location>
        <begin position="101"/>
        <end position="102"/>
    </location>
    <ligand>
        <name>substrate</name>
    </ligand>
</feature>
<dbReference type="OrthoDB" id="9790793at2"/>
<dbReference type="GO" id="GO:0008652">
    <property type="term" value="P:amino acid biosynthetic process"/>
    <property type="evidence" value="ECO:0007669"/>
    <property type="project" value="UniProtKB-KW"/>
</dbReference>
<feature type="active site" description="Proton acceptor" evidence="7 8">
    <location>
        <position position="23"/>
    </location>
</feature>
<sequence>MKQILLLNGPNLNLLGAREPDIYGTFTLEDIERTVNEVAQKKGYNVTSVQSNHEGNLIDEIQGATGKYEGIIFNPAAYTHTSVALLDAILAIEVPVIEVHISNIHQRDSFRRQSLIASACVGQIVGLGLYGYKLATEALIEEIIPKRQK</sequence>